<evidence type="ECO:0000256" key="4">
    <source>
        <dbReference type="SAM" id="MobiDB-lite"/>
    </source>
</evidence>
<dbReference type="InterPro" id="IPR009071">
    <property type="entry name" value="HMG_box_dom"/>
</dbReference>
<dbReference type="Gene3D" id="1.10.30.10">
    <property type="entry name" value="High mobility group box domain"/>
    <property type="match status" value="1"/>
</dbReference>
<protein>
    <submittedName>
        <fullName evidence="6">Expressed protein</fullName>
    </submittedName>
</protein>
<dbReference type="PANTHER" id="PTHR10270">
    <property type="entry name" value="SOX TRANSCRIPTION FACTOR"/>
    <property type="match status" value="1"/>
</dbReference>
<dbReference type="GO" id="GO:0030154">
    <property type="term" value="P:cell differentiation"/>
    <property type="evidence" value="ECO:0007669"/>
    <property type="project" value="TreeGrafter"/>
</dbReference>
<sequence length="1057" mass="119611">MPPDIGELKNEVLNTTVRIPSTPLADLKCGVQNNVLPEVFSQLGHNSLYTSQAQPIVEIDRVVSSEFGEVAGILHQKLYSDSQPRRPMNAFMIFSRHRRVAIQAIDTSLKNTGVSKRLGQIWNKLPAKDKLHYLELAKSHKDKFQKKFPNYVYRRKLNNTGKRRSSTSQQKMKAPSNHQKLHRQGCNELLKIHSNHVPHFSHQRAQTLCNSLCSSGNSSPKEAEEEHFYPSKTNRLLPGDQLGLSFPKPWGSIPHRVQAAHGPGATEVQLPRLPLLKAPINISNQYKRLPTYHGGKKSSQKRPMSYPYLSKDHHYTPTLTTSYQVQSTVSPKTPKFYNQTRHVSGTAKSDYLLTSKTESVGFELSTSDDTHQVNHSHIESISAVINDYHQPSLMDSLQQFSLPYCEKRDSREEVKTNEEDNSRITLSNFVNYDFDLDLTDKAESHEEVKTNNKNNNRIPLSNFIIYESDSDLTSLISTSISSDNSNNSREEMKIKDGDKNTIKLSNSIHYDSDSDLTSLISSTISSDEIYITGFDKDTSKDFIISLASEFGEVVVSTKVDCAHNLIKNLPNKLDKHYGNQLKCLWGRSNIVHSSDQETLKTYYKPLYKNKVRVFSRKGKVIENHMITKFISFDQMKEESKIGWQKLVAFLLHRQNFVTEVSKDNAALISGKMYAEGWRKAMVAEEIVGRYVNQAKLLRQMKEMNFNFEDEAEGFEFIGCFLSEQFRNVAPGSHQSCKEYLQQRSIPSITQVNHTSNTTYFPDDFCSAITYTMDDFSNKAHRDRDTDNWTLIGFIPIKKGGLIAEDGFDVEGGEFVIRDLKVFIDFSKVNGVVLVILKTSKCVHQTISSRSKSGFYTRFGFSCQISRKMSHSIEKYMNREYEGNNYTFGTYDLPGVPVTYSLASDSGSIRINANKRKELPLHQYKAPLQLTPPNLDEIVVNLLSTKNDEFVILRAGQMQRSDSSRAPLGSGGANQTLTSDRGSSNPASQHCISSQTPSEGPSSRRQPRPPIEDASSMSIILNDCAHESIKNLPNKLDEHYGNNLRFLWGKCNLLDSSD</sequence>
<dbReference type="GO" id="GO:0005634">
    <property type="term" value="C:nucleus"/>
    <property type="evidence" value="ECO:0007669"/>
    <property type="project" value="UniProtKB-UniRule"/>
</dbReference>
<dbReference type="SMART" id="SM00398">
    <property type="entry name" value="HMG"/>
    <property type="match status" value="1"/>
</dbReference>
<organism evidence="6 7">
    <name type="scientific">Phakopsora pachyrhizi</name>
    <name type="common">Asian soybean rust disease fungus</name>
    <dbReference type="NCBI Taxonomy" id="170000"/>
    <lineage>
        <taxon>Eukaryota</taxon>
        <taxon>Fungi</taxon>
        <taxon>Dikarya</taxon>
        <taxon>Basidiomycota</taxon>
        <taxon>Pucciniomycotina</taxon>
        <taxon>Pucciniomycetes</taxon>
        <taxon>Pucciniales</taxon>
        <taxon>Phakopsoraceae</taxon>
        <taxon>Phakopsora</taxon>
    </lineage>
</organism>
<evidence type="ECO:0000313" key="7">
    <source>
        <dbReference type="Proteomes" id="UP001153365"/>
    </source>
</evidence>
<keyword evidence="3" id="KW-0539">Nucleus</keyword>
<comment type="caution">
    <text evidence="6">The sequence shown here is derived from an EMBL/GenBank/DDBJ whole genome shotgun (WGS) entry which is preliminary data.</text>
</comment>
<keyword evidence="1 3" id="KW-0238">DNA-binding</keyword>
<dbReference type="EMBL" id="CALTRL010000373">
    <property type="protein sequence ID" value="CAH7667759.1"/>
    <property type="molecule type" value="Genomic_DNA"/>
</dbReference>
<reference evidence="6" key="1">
    <citation type="submission" date="2022-06" db="EMBL/GenBank/DDBJ databases">
        <authorList>
            <consortium name="SYNGENTA / RWTH Aachen University"/>
        </authorList>
    </citation>
    <scope>NUCLEOTIDE SEQUENCE</scope>
</reference>
<feature type="domain" description="HMG box" evidence="5">
    <location>
        <begin position="84"/>
        <end position="152"/>
    </location>
</feature>
<evidence type="ECO:0000256" key="3">
    <source>
        <dbReference type="PROSITE-ProRule" id="PRU00267"/>
    </source>
</evidence>
<proteinExistence type="predicted"/>
<keyword evidence="2" id="KW-0804">Transcription</keyword>
<accession>A0AAV0AIH1</accession>
<dbReference type="Pfam" id="PF20515">
    <property type="entry name" value="2OG-FeII_Oxy_6"/>
    <property type="match status" value="1"/>
</dbReference>
<name>A0AAV0AIH1_PHAPC</name>
<dbReference type="InterPro" id="IPR036910">
    <property type="entry name" value="HMG_box_dom_sf"/>
</dbReference>
<dbReference type="GO" id="GO:0001228">
    <property type="term" value="F:DNA-binding transcription activator activity, RNA polymerase II-specific"/>
    <property type="evidence" value="ECO:0007669"/>
    <property type="project" value="TreeGrafter"/>
</dbReference>
<feature type="compositionally biased region" description="Polar residues" evidence="4">
    <location>
        <begin position="972"/>
        <end position="1003"/>
    </location>
</feature>
<dbReference type="Pfam" id="PF00505">
    <property type="entry name" value="HMG_box"/>
    <property type="match status" value="1"/>
</dbReference>
<evidence type="ECO:0000256" key="2">
    <source>
        <dbReference type="ARBA" id="ARBA00023163"/>
    </source>
</evidence>
<evidence type="ECO:0000259" key="5">
    <source>
        <dbReference type="PROSITE" id="PS50118"/>
    </source>
</evidence>
<dbReference type="AlphaFoldDB" id="A0AAV0AIH1"/>
<evidence type="ECO:0000256" key="1">
    <source>
        <dbReference type="ARBA" id="ARBA00023125"/>
    </source>
</evidence>
<dbReference type="InterPro" id="IPR050140">
    <property type="entry name" value="SRY-related_HMG-box_TF-like"/>
</dbReference>
<dbReference type="PANTHER" id="PTHR10270:SF161">
    <property type="entry name" value="SEX-DETERMINING REGION Y PROTEIN"/>
    <property type="match status" value="1"/>
</dbReference>
<dbReference type="Proteomes" id="UP001153365">
    <property type="component" value="Unassembled WGS sequence"/>
</dbReference>
<feature type="region of interest" description="Disordered" evidence="4">
    <location>
        <begin position="960"/>
        <end position="1011"/>
    </location>
</feature>
<dbReference type="SUPFAM" id="SSF47095">
    <property type="entry name" value="HMG-box"/>
    <property type="match status" value="1"/>
</dbReference>
<dbReference type="GO" id="GO:0000978">
    <property type="term" value="F:RNA polymerase II cis-regulatory region sequence-specific DNA binding"/>
    <property type="evidence" value="ECO:0007669"/>
    <property type="project" value="TreeGrafter"/>
</dbReference>
<feature type="region of interest" description="Disordered" evidence="4">
    <location>
        <begin position="158"/>
        <end position="179"/>
    </location>
</feature>
<evidence type="ECO:0000313" key="6">
    <source>
        <dbReference type="EMBL" id="CAH7667759.1"/>
    </source>
</evidence>
<dbReference type="PROSITE" id="PS50118">
    <property type="entry name" value="HMG_BOX_2"/>
    <property type="match status" value="1"/>
</dbReference>
<gene>
    <name evidence="6" type="ORF">PPACK8108_LOCUS2184</name>
</gene>
<keyword evidence="7" id="KW-1185">Reference proteome</keyword>
<feature type="DNA-binding region" description="HMG box" evidence="3">
    <location>
        <begin position="84"/>
        <end position="152"/>
    </location>
</feature>
<dbReference type="InterPro" id="IPR046798">
    <property type="entry name" value="2OG-FeII_Oxy_6"/>
</dbReference>